<dbReference type="Proteomes" id="UP001501083">
    <property type="component" value="Unassembled WGS sequence"/>
</dbReference>
<dbReference type="InterPro" id="IPR005939">
    <property type="entry name" value="BLH_phosphatase-like"/>
</dbReference>
<reference evidence="3" key="1">
    <citation type="journal article" date="2019" name="Int. J. Syst. Evol. Microbiol.">
        <title>The Global Catalogue of Microorganisms (GCM) 10K type strain sequencing project: providing services to taxonomists for standard genome sequencing and annotation.</title>
        <authorList>
            <consortium name="The Broad Institute Genomics Platform"/>
            <consortium name="The Broad Institute Genome Sequencing Center for Infectious Disease"/>
            <person name="Wu L."/>
            <person name="Ma J."/>
        </authorList>
    </citation>
    <scope>NUCLEOTIDE SEQUENCE [LARGE SCALE GENOMIC DNA]</scope>
    <source>
        <strain evidence="3">JCM 19212</strain>
    </source>
</reference>
<dbReference type="SUPFAM" id="SSF52799">
    <property type="entry name" value="(Phosphotyrosine protein) phosphatases II"/>
    <property type="match status" value="1"/>
</dbReference>
<evidence type="ECO:0000313" key="3">
    <source>
        <dbReference type="Proteomes" id="UP001501083"/>
    </source>
</evidence>
<feature type="domain" description="Beta-lactamase hydrolase-like protein phosphatase-like" evidence="1">
    <location>
        <begin position="34"/>
        <end position="116"/>
    </location>
</feature>
<keyword evidence="3" id="KW-1185">Reference proteome</keyword>
<sequence length="151" mass="15122">MPATTMHDAIPNLREPRANLLTGGQPDASAWQVLATQGVTTVINLRPDAELGGRDEAAEVAAAGMAYVSIPVAGAGEITPANARALSDAIAKASGRVLVHCASGNRVGALLALGAAQEGADAQAALEFGKDAGLTGAEPRVRELLGLPPAP</sequence>
<dbReference type="Gene3D" id="3.90.190.10">
    <property type="entry name" value="Protein tyrosine phosphatase superfamily"/>
    <property type="match status" value="1"/>
</dbReference>
<accession>A0ABP9LM45</accession>
<comment type="caution">
    <text evidence="2">The sequence shown here is derived from an EMBL/GenBank/DDBJ whole genome shotgun (WGS) entry which is preliminary data.</text>
</comment>
<dbReference type="InterPro" id="IPR029021">
    <property type="entry name" value="Prot-tyrosine_phosphatase-like"/>
</dbReference>
<proteinExistence type="predicted"/>
<dbReference type="Pfam" id="PF04273">
    <property type="entry name" value="BLH_phosphatase"/>
    <property type="match status" value="1"/>
</dbReference>
<evidence type="ECO:0000259" key="1">
    <source>
        <dbReference type="Pfam" id="PF04273"/>
    </source>
</evidence>
<dbReference type="EMBL" id="BAABKY010000002">
    <property type="protein sequence ID" value="GAA5078945.1"/>
    <property type="molecule type" value="Genomic_DNA"/>
</dbReference>
<dbReference type="GO" id="GO:0016740">
    <property type="term" value="F:transferase activity"/>
    <property type="evidence" value="ECO:0007669"/>
    <property type="project" value="UniProtKB-KW"/>
</dbReference>
<gene>
    <name evidence="2" type="ORF">GCM10025759_26650</name>
</gene>
<protein>
    <submittedName>
        <fullName evidence="2">Sulfur transferase domain-containing protein</fullName>
    </submittedName>
</protein>
<evidence type="ECO:0000313" key="2">
    <source>
        <dbReference type="EMBL" id="GAA5078945.1"/>
    </source>
</evidence>
<keyword evidence="2" id="KW-0808">Transferase</keyword>
<name>A0ABP9LM45_9GAMM</name>
<organism evidence="2 3">
    <name type="scientific">Lysobacter panacisoli</name>
    <dbReference type="NCBI Taxonomy" id="1255263"/>
    <lineage>
        <taxon>Bacteria</taxon>
        <taxon>Pseudomonadati</taxon>
        <taxon>Pseudomonadota</taxon>
        <taxon>Gammaproteobacteria</taxon>
        <taxon>Lysobacterales</taxon>
        <taxon>Lysobacteraceae</taxon>
        <taxon>Lysobacter</taxon>
    </lineage>
</organism>